<accession>A0A8S8X7U2</accession>
<comment type="caution">
    <text evidence="2">The sequence shown here is derived from an EMBL/GenBank/DDBJ whole genome shotgun (WGS) entry which is preliminary data.</text>
</comment>
<dbReference type="Gene3D" id="3.40.50.2000">
    <property type="entry name" value="Glycogen Phosphorylase B"/>
    <property type="match status" value="2"/>
</dbReference>
<dbReference type="PANTHER" id="PTHR12526:SF635">
    <property type="entry name" value="GLYCOSYL TRANSFERASE GROUP 1"/>
    <property type="match status" value="1"/>
</dbReference>
<dbReference type="InterPro" id="IPR028098">
    <property type="entry name" value="Glyco_trans_4-like_N"/>
</dbReference>
<reference evidence="2" key="1">
    <citation type="submission" date="2021-02" db="EMBL/GenBank/DDBJ databases">
        <title>Genome sequence of Rhodospirillales sp. strain TMPK1 isolated from soil.</title>
        <authorList>
            <person name="Nakai R."/>
            <person name="Kusada H."/>
            <person name="Tamaki H."/>
        </authorList>
    </citation>
    <scope>NUCLEOTIDE SEQUENCE</scope>
    <source>
        <strain evidence="2">TMPK1</strain>
    </source>
</reference>
<name>A0A8S8X7U2_9PROT</name>
<dbReference type="GO" id="GO:0016757">
    <property type="term" value="F:glycosyltransferase activity"/>
    <property type="evidence" value="ECO:0007669"/>
    <property type="project" value="TreeGrafter"/>
</dbReference>
<proteinExistence type="predicted"/>
<feature type="domain" description="Glycosyltransferase subfamily 4-like N-terminal" evidence="1">
    <location>
        <begin position="2"/>
        <end position="148"/>
    </location>
</feature>
<keyword evidence="3" id="KW-1185">Reference proteome</keyword>
<gene>
    <name evidence="2" type="ORF">TMPK1_20750</name>
</gene>
<dbReference type="PANTHER" id="PTHR12526">
    <property type="entry name" value="GLYCOSYLTRANSFERASE"/>
    <property type="match status" value="1"/>
</dbReference>
<dbReference type="CDD" id="cd03819">
    <property type="entry name" value="GT4_WavL-like"/>
    <property type="match status" value="1"/>
</dbReference>
<dbReference type="Proteomes" id="UP000681075">
    <property type="component" value="Unassembled WGS sequence"/>
</dbReference>
<evidence type="ECO:0000313" key="2">
    <source>
        <dbReference type="EMBL" id="GIL39838.1"/>
    </source>
</evidence>
<dbReference type="SUPFAM" id="SSF53756">
    <property type="entry name" value="UDP-Glycosyltransferase/glycogen phosphorylase"/>
    <property type="match status" value="1"/>
</dbReference>
<sequence>MDVAAAIVQAGGRALVASAGGPMVRELERSGATHLTLPLKSKNPLVIRANAGRLARLMRTHEVDIIHARSRAPAWSAWRAAARTNTPFMTTFHAAYGFKGEWKRRYNSIMARGERVIAISDFLADHIRTYYGVDPAKLVVVPRGIDLAKFDPAKVGGERVAKLGPAWRVPEDMKVVLLPARRTRLKGHLVLLEALARLGRDDLCAVLVGGGAKEGSNYERDLERAAANVKRGLVRIVDQCDDMPAAYSFASVVVAPSLVPEGFGRVPVEAQAMGRPVIATDLGGFRETILNGETGLLIPPNDAKALAEAIDEILAIDPTTREAVAIAARDHITARFTKERMTWTTLGVYLDLLGLLDTQLAAQSQE</sequence>
<evidence type="ECO:0000313" key="3">
    <source>
        <dbReference type="Proteomes" id="UP000681075"/>
    </source>
</evidence>
<dbReference type="Pfam" id="PF13692">
    <property type="entry name" value="Glyco_trans_1_4"/>
    <property type="match status" value="1"/>
</dbReference>
<organism evidence="2 3">
    <name type="scientific">Roseiterribacter gracilis</name>
    <dbReference type="NCBI Taxonomy" id="2812848"/>
    <lineage>
        <taxon>Bacteria</taxon>
        <taxon>Pseudomonadati</taxon>
        <taxon>Pseudomonadota</taxon>
        <taxon>Alphaproteobacteria</taxon>
        <taxon>Rhodospirillales</taxon>
        <taxon>Roseiterribacteraceae</taxon>
        <taxon>Roseiterribacter</taxon>
    </lineage>
</organism>
<evidence type="ECO:0000259" key="1">
    <source>
        <dbReference type="Pfam" id="PF13439"/>
    </source>
</evidence>
<dbReference type="AlphaFoldDB" id="A0A8S8X7U2"/>
<protein>
    <submittedName>
        <fullName evidence="2">Glycosyl transferase</fullName>
    </submittedName>
</protein>
<keyword evidence="2" id="KW-0808">Transferase</keyword>
<dbReference type="EMBL" id="BOPV01000001">
    <property type="protein sequence ID" value="GIL39838.1"/>
    <property type="molecule type" value="Genomic_DNA"/>
</dbReference>
<dbReference type="Pfam" id="PF13439">
    <property type="entry name" value="Glyco_transf_4"/>
    <property type="match status" value="1"/>
</dbReference>